<sequence length="73" mass="7206">MPSSTDPDGLAERILTDVQAVVARLATLRADANALANLAQGVAMTVADAMPAPEAPAGILEAEVAVGPAPEAA</sequence>
<keyword evidence="2" id="KW-1185">Reference proteome</keyword>
<organism evidence="1 2">
    <name type="scientific">Nocardia goodfellowii</name>
    <dbReference type="NCBI Taxonomy" id="882446"/>
    <lineage>
        <taxon>Bacteria</taxon>
        <taxon>Bacillati</taxon>
        <taxon>Actinomycetota</taxon>
        <taxon>Actinomycetes</taxon>
        <taxon>Mycobacteriales</taxon>
        <taxon>Nocardiaceae</taxon>
        <taxon>Nocardia</taxon>
    </lineage>
</organism>
<evidence type="ECO:0000313" key="2">
    <source>
        <dbReference type="Proteomes" id="UP001519325"/>
    </source>
</evidence>
<gene>
    <name evidence="1" type="ORF">BJ987_007209</name>
</gene>
<name>A0ABS4QRY4_9NOCA</name>
<proteinExistence type="predicted"/>
<protein>
    <recommendedName>
        <fullName evidence="3">HNH endonuclease</fullName>
    </recommendedName>
</protein>
<accession>A0ABS4QRY4</accession>
<reference evidence="1 2" key="1">
    <citation type="submission" date="2021-03" db="EMBL/GenBank/DDBJ databases">
        <title>Sequencing the genomes of 1000 actinobacteria strains.</title>
        <authorList>
            <person name="Klenk H.-P."/>
        </authorList>
    </citation>
    <scope>NUCLEOTIDE SEQUENCE [LARGE SCALE GENOMIC DNA]</scope>
    <source>
        <strain evidence="1 2">DSM 45516</strain>
    </source>
</reference>
<dbReference type="EMBL" id="JAGGMR010000001">
    <property type="protein sequence ID" value="MBP2194308.1"/>
    <property type="molecule type" value="Genomic_DNA"/>
</dbReference>
<comment type="caution">
    <text evidence="1">The sequence shown here is derived from an EMBL/GenBank/DDBJ whole genome shotgun (WGS) entry which is preliminary data.</text>
</comment>
<evidence type="ECO:0008006" key="3">
    <source>
        <dbReference type="Google" id="ProtNLM"/>
    </source>
</evidence>
<evidence type="ECO:0000313" key="1">
    <source>
        <dbReference type="EMBL" id="MBP2194308.1"/>
    </source>
</evidence>
<dbReference type="Proteomes" id="UP001519325">
    <property type="component" value="Unassembled WGS sequence"/>
</dbReference>
<dbReference type="RefSeq" id="WP_209897449.1">
    <property type="nucleotide sequence ID" value="NZ_JAGGMR010000001.1"/>
</dbReference>